<dbReference type="Proteomes" id="UP000325576">
    <property type="component" value="Unassembled WGS sequence"/>
</dbReference>
<sequence length="73" mass="7496">MKLIGYALAILVVIGIVKGTIDIGDGSQSVADIAGSILGGIRDTTVMLIPKLISLVTSLVDQIPDANELPPPN</sequence>
<dbReference type="AlphaFoldDB" id="A0A0C2W8K4"/>
<comment type="caution">
    <text evidence="1">The sequence shown here is derived from an EMBL/GenBank/DDBJ whole genome shotgun (WGS) entry which is preliminary data.</text>
</comment>
<protein>
    <submittedName>
        <fullName evidence="1">Uncharacterized protein</fullName>
    </submittedName>
</protein>
<gene>
    <name evidence="1" type="ORF">BS297_16970</name>
</gene>
<name>A0A0C2W8K4_RHOER</name>
<proteinExistence type="predicted"/>
<reference evidence="1 2" key="1">
    <citation type="journal article" date="2017" name="Poromechanics V (2013)">
        <title>Genomic Characterization of the Arsenic-Tolerant Actinobacterium, &lt;i&gt;Rhodococcus erythropolis&lt;/i&gt; S43.</title>
        <authorList>
            <person name="Retamal-Morales G."/>
            <person name="Mehnert M."/>
            <person name="Schwabe R."/>
            <person name="Tischler D."/>
            <person name="Schloemann M."/>
            <person name="Levican G.J."/>
        </authorList>
    </citation>
    <scope>NUCLEOTIDE SEQUENCE [LARGE SCALE GENOMIC DNA]</scope>
    <source>
        <strain evidence="1 2">S43</strain>
    </source>
</reference>
<accession>A0A0C2W8K4</accession>
<dbReference type="EMBL" id="MRBO01000469">
    <property type="protein sequence ID" value="KAB2584122.1"/>
    <property type="molecule type" value="Genomic_DNA"/>
</dbReference>
<organism evidence="1 2">
    <name type="scientific">Rhodococcus erythropolis</name>
    <name type="common">Arthrobacter picolinophilus</name>
    <dbReference type="NCBI Taxonomy" id="1833"/>
    <lineage>
        <taxon>Bacteria</taxon>
        <taxon>Bacillati</taxon>
        <taxon>Actinomycetota</taxon>
        <taxon>Actinomycetes</taxon>
        <taxon>Mycobacteriales</taxon>
        <taxon>Nocardiaceae</taxon>
        <taxon>Rhodococcus</taxon>
        <taxon>Rhodococcus erythropolis group</taxon>
    </lineage>
</organism>
<evidence type="ECO:0000313" key="2">
    <source>
        <dbReference type="Proteomes" id="UP000325576"/>
    </source>
</evidence>
<evidence type="ECO:0000313" key="1">
    <source>
        <dbReference type="EMBL" id="KAB2584122.1"/>
    </source>
</evidence>